<evidence type="ECO:0000313" key="1">
    <source>
        <dbReference type="EMBL" id="CAN61140.1"/>
    </source>
</evidence>
<accession>A5BA11</accession>
<protein>
    <submittedName>
        <fullName evidence="1">Uncharacterized protein</fullName>
    </submittedName>
</protein>
<sequence length="74" mass="8410">MKELQPFQADHSKLKKDFCTTAESAFCCENFTAILHSAVEFLLKFPDICDTLEAEHRKLKANFAALRNQSFAAK</sequence>
<reference evidence="1" key="1">
    <citation type="journal article" date="2007" name="PLoS ONE">
        <title>The first genome sequence of an elite grapevine cultivar (Pinot noir Vitis vinifera L.): coping with a highly heterozygous genome.</title>
        <authorList>
            <person name="Velasco R."/>
            <person name="Zharkikh A."/>
            <person name="Troggio M."/>
            <person name="Cartwright D.A."/>
            <person name="Cestaro A."/>
            <person name="Pruss D."/>
            <person name="Pindo M."/>
            <person name="FitzGerald L.M."/>
            <person name="Vezzulli S."/>
            <person name="Reid J."/>
            <person name="Malacarne G."/>
            <person name="Iliev D."/>
            <person name="Coppola G."/>
            <person name="Wardell B."/>
            <person name="Micheletti D."/>
            <person name="Macalma T."/>
            <person name="Facci M."/>
            <person name="Mitchell J.T."/>
            <person name="Perazzolli M."/>
            <person name="Eldredge G."/>
            <person name="Gatto P."/>
            <person name="Oyzerski R."/>
            <person name="Moretto M."/>
            <person name="Gutin N."/>
            <person name="Stefanini M."/>
            <person name="Chen Y."/>
            <person name="Segala C."/>
            <person name="Davenport C."/>
            <person name="Dematte L."/>
            <person name="Mraz A."/>
            <person name="Battilana J."/>
            <person name="Stormo K."/>
            <person name="Costa F."/>
            <person name="Tao Q."/>
            <person name="Si-Ammour A."/>
            <person name="Harkins T."/>
            <person name="Lackey A."/>
            <person name="Perbost C."/>
            <person name="Taillon B."/>
            <person name="Stella A."/>
            <person name="Solovyev V."/>
            <person name="Fawcett J.A."/>
            <person name="Sterck L."/>
            <person name="Vandepoele K."/>
            <person name="Grando S.M."/>
            <person name="Toppo S."/>
            <person name="Moser C."/>
            <person name="Lanchbury J."/>
            <person name="Bogden R."/>
            <person name="Skolnick M."/>
            <person name="Sgaramella V."/>
            <person name="Bhatnagar S.K."/>
            <person name="Fontana P."/>
            <person name="Gutin A."/>
            <person name="Van de Peer Y."/>
            <person name="Salamini F."/>
            <person name="Viola R."/>
        </authorList>
    </citation>
    <scope>NUCLEOTIDE SEQUENCE</scope>
</reference>
<proteinExistence type="predicted"/>
<gene>
    <name evidence="1" type="ORF">VITISV_009490</name>
</gene>
<dbReference type="EMBL" id="AM451829">
    <property type="protein sequence ID" value="CAN61140.1"/>
    <property type="molecule type" value="Genomic_DNA"/>
</dbReference>
<name>A5BA11_VITVI</name>
<dbReference type="AlphaFoldDB" id="A5BA11"/>
<organism evidence="1">
    <name type="scientific">Vitis vinifera</name>
    <name type="common">Grape</name>
    <dbReference type="NCBI Taxonomy" id="29760"/>
    <lineage>
        <taxon>Eukaryota</taxon>
        <taxon>Viridiplantae</taxon>
        <taxon>Streptophyta</taxon>
        <taxon>Embryophyta</taxon>
        <taxon>Tracheophyta</taxon>
        <taxon>Spermatophyta</taxon>
        <taxon>Magnoliopsida</taxon>
        <taxon>eudicotyledons</taxon>
        <taxon>Gunneridae</taxon>
        <taxon>Pentapetalae</taxon>
        <taxon>rosids</taxon>
        <taxon>Vitales</taxon>
        <taxon>Vitaceae</taxon>
        <taxon>Viteae</taxon>
        <taxon>Vitis</taxon>
    </lineage>
</organism>